<evidence type="ECO:0000256" key="1">
    <source>
        <dbReference type="SAM" id="MobiDB-lite"/>
    </source>
</evidence>
<evidence type="ECO:0000256" key="2">
    <source>
        <dbReference type="SAM" id="Phobius"/>
    </source>
</evidence>
<proteinExistence type="predicted"/>
<dbReference type="EMBL" id="BPWL01000001">
    <property type="protein sequence ID" value="GJJ06476.1"/>
    <property type="molecule type" value="Genomic_DNA"/>
</dbReference>
<keyword evidence="2" id="KW-0812">Transmembrane</keyword>
<name>A0AAV5A0C0_9AGAM</name>
<keyword evidence="4" id="KW-1185">Reference proteome</keyword>
<feature type="region of interest" description="Disordered" evidence="1">
    <location>
        <begin position="112"/>
        <end position="133"/>
    </location>
</feature>
<accession>A0AAV5A0C0</accession>
<feature type="region of interest" description="Disordered" evidence="1">
    <location>
        <begin position="1"/>
        <end position="73"/>
    </location>
</feature>
<evidence type="ECO:0000313" key="3">
    <source>
        <dbReference type="EMBL" id="GJJ06476.1"/>
    </source>
</evidence>
<feature type="compositionally biased region" description="Acidic residues" evidence="1">
    <location>
        <begin position="28"/>
        <end position="41"/>
    </location>
</feature>
<keyword evidence="2" id="KW-1133">Transmembrane helix</keyword>
<dbReference type="Proteomes" id="UP001050691">
    <property type="component" value="Unassembled WGS sequence"/>
</dbReference>
<protein>
    <submittedName>
        <fullName evidence="3">Uncharacterized protein</fullName>
    </submittedName>
</protein>
<keyword evidence="2" id="KW-0472">Membrane</keyword>
<feature type="transmembrane region" description="Helical" evidence="2">
    <location>
        <begin position="78"/>
        <end position="96"/>
    </location>
</feature>
<organism evidence="3 4">
    <name type="scientific">Clathrus columnatus</name>
    <dbReference type="NCBI Taxonomy" id="1419009"/>
    <lineage>
        <taxon>Eukaryota</taxon>
        <taxon>Fungi</taxon>
        <taxon>Dikarya</taxon>
        <taxon>Basidiomycota</taxon>
        <taxon>Agaricomycotina</taxon>
        <taxon>Agaricomycetes</taxon>
        <taxon>Phallomycetidae</taxon>
        <taxon>Phallales</taxon>
        <taxon>Clathraceae</taxon>
        <taxon>Clathrus</taxon>
    </lineage>
</organism>
<evidence type="ECO:0000313" key="4">
    <source>
        <dbReference type="Proteomes" id="UP001050691"/>
    </source>
</evidence>
<feature type="compositionally biased region" description="Low complexity" evidence="1">
    <location>
        <begin position="50"/>
        <end position="64"/>
    </location>
</feature>
<dbReference type="AlphaFoldDB" id="A0AAV5A0C0"/>
<comment type="caution">
    <text evidence="3">The sequence shown here is derived from an EMBL/GenBank/DDBJ whole genome shotgun (WGS) entry which is preliminary data.</text>
</comment>
<sequence>MDVVHAIEHTKTGSQDRPVEPVVIAESGELELDLETDEEGNQADLSKVMSSSTSSATESESTSPISPPPQVPEDSSPLAWFLLLVIVFGIPLYAFIKLGGLRLIRRKLGFGSSRKEGPPMSQRDGYSRVDLEE</sequence>
<feature type="compositionally biased region" description="Basic and acidic residues" evidence="1">
    <location>
        <begin position="1"/>
        <end position="11"/>
    </location>
</feature>
<gene>
    <name evidence="3" type="ORF">Clacol_000668</name>
</gene>
<reference evidence="3" key="1">
    <citation type="submission" date="2021-10" db="EMBL/GenBank/DDBJ databases">
        <title>De novo Genome Assembly of Clathrus columnatus (Basidiomycota, Fungi) Using Illumina and Nanopore Sequence Data.</title>
        <authorList>
            <person name="Ogiso-Tanaka E."/>
            <person name="Itagaki H."/>
            <person name="Hosoya T."/>
            <person name="Hosaka K."/>
        </authorList>
    </citation>
    <scope>NUCLEOTIDE SEQUENCE</scope>
    <source>
        <strain evidence="3">MO-923</strain>
    </source>
</reference>